<proteinExistence type="predicted"/>
<dbReference type="EMBL" id="NDXW01000011">
    <property type="protein sequence ID" value="RDH41248.1"/>
    <property type="molecule type" value="Genomic_DNA"/>
</dbReference>
<evidence type="ECO:0000313" key="4">
    <source>
        <dbReference type="Proteomes" id="UP000257039"/>
    </source>
</evidence>
<reference evidence="3 4" key="1">
    <citation type="submission" date="2017-04" db="EMBL/GenBank/DDBJ databases">
        <title>Draft genome sequence of Zooshikella ganghwensis VG4 isolated from Red Sea sediments.</title>
        <authorList>
            <person name="Rehman Z."/>
            <person name="Alam I."/>
            <person name="Kamau A."/>
            <person name="Bajic V."/>
            <person name="Leiknes T."/>
        </authorList>
    </citation>
    <scope>NUCLEOTIDE SEQUENCE [LARGE SCALE GENOMIC DNA]</scope>
    <source>
        <strain evidence="3 4">VG4</strain>
    </source>
</reference>
<dbReference type="GO" id="GO:0003677">
    <property type="term" value="F:DNA binding"/>
    <property type="evidence" value="ECO:0007669"/>
    <property type="project" value="InterPro"/>
</dbReference>
<feature type="domain" description="Transposase zinc-binding" evidence="2">
    <location>
        <begin position="18"/>
        <end position="105"/>
    </location>
</feature>
<dbReference type="AlphaFoldDB" id="A0A4P9VDU2"/>
<dbReference type="Pfam" id="PF14319">
    <property type="entry name" value="Zn_Tnp_IS91"/>
    <property type="match status" value="1"/>
</dbReference>
<evidence type="ECO:0000259" key="2">
    <source>
        <dbReference type="Pfam" id="PF14319"/>
    </source>
</evidence>
<protein>
    <submittedName>
        <fullName evidence="3">IS91 family transposase</fullName>
    </submittedName>
</protein>
<dbReference type="PANTHER" id="PTHR37023:SF1">
    <property type="entry name" value="ISSOD25 TRANSPOSASE TNPA_ISSOD25"/>
    <property type="match status" value="1"/>
</dbReference>
<dbReference type="NCBIfam" id="NF033538">
    <property type="entry name" value="transpos_IS91"/>
    <property type="match status" value="1"/>
</dbReference>
<accession>A0A4P9VDU2</accession>
<dbReference type="Pfam" id="PF04986">
    <property type="entry name" value="Y2_Tnp"/>
    <property type="match status" value="1"/>
</dbReference>
<dbReference type="GO" id="GO:0004803">
    <property type="term" value="F:transposase activity"/>
    <property type="evidence" value="ECO:0007669"/>
    <property type="project" value="InterPro"/>
</dbReference>
<comment type="caution">
    <text evidence="3">The sequence shown here is derived from an EMBL/GenBank/DDBJ whole genome shotgun (WGS) entry which is preliminary data.</text>
</comment>
<organism evidence="3 4">
    <name type="scientific">Zooshikella ganghwensis</name>
    <dbReference type="NCBI Taxonomy" id="202772"/>
    <lineage>
        <taxon>Bacteria</taxon>
        <taxon>Pseudomonadati</taxon>
        <taxon>Pseudomonadota</taxon>
        <taxon>Gammaproteobacteria</taxon>
        <taxon>Oceanospirillales</taxon>
        <taxon>Zooshikellaceae</taxon>
        <taxon>Zooshikella</taxon>
    </lineage>
</organism>
<dbReference type="PANTHER" id="PTHR37023">
    <property type="entry name" value="TRANSPOSASE"/>
    <property type="match status" value="1"/>
</dbReference>
<gene>
    <name evidence="3" type="ORF">B9G39_29510</name>
</gene>
<dbReference type="InterPro" id="IPR054832">
    <property type="entry name" value="transpos_IS91"/>
</dbReference>
<dbReference type="InterPro" id="IPR007069">
    <property type="entry name" value="Transposase_32"/>
</dbReference>
<evidence type="ECO:0000313" key="3">
    <source>
        <dbReference type="EMBL" id="RDH41248.1"/>
    </source>
</evidence>
<dbReference type="Proteomes" id="UP000257039">
    <property type="component" value="Unassembled WGS sequence"/>
</dbReference>
<dbReference type="InterPro" id="IPR026889">
    <property type="entry name" value="Zn_Tnp"/>
</dbReference>
<dbReference type="RefSeq" id="WP_112477593.1">
    <property type="nucleotide sequence ID" value="NZ_NDXW01000011.1"/>
</dbReference>
<sequence length="393" mass="46156">MRIPSKLKHLLHTKQLWWRYYIKHKDQIRPVVVDNIIKILSCGLRTLGYATFACRNPHCSHTKTVCFSCKSRFCNTCGYKATQQWITQQNSVLPQTEWQHITFTLPRELCLILQDNRHLLGDLSRLAAQVILKVAKKKGVTPGIFTALHTFGRDLKWNVHVHLSTTRGGLCADQTTWQSLYFAKHSLMPMWRYEIINLLRNAYETLTLPPTLSTYTLWNRWLDQHYQKPWIVHLAKASKNHQKNVNYLGRYIKRPPLALSRLAHYDGHCVIFNYLDHNTKTHRRFECTAEDFMTRLTQHMPEKGFRLIRYYGFLANRVRGKLLPKVYRLLDQPEKNAQPLHWPELLKASFGVDPLVCILCQSRLVLVKRTVGKTINALRRYHYHLALMKPIPA</sequence>
<dbReference type="GO" id="GO:0006313">
    <property type="term" value="P:DNA transposition"/>
    <property type="evidence" value="ECO:0007669"/>
    <property type="project" value="InterPro"/>
</dbReference>
<feature type="domain" description="Transposase IS801/IS1294" evidence="1">
    <location>
        <begin position="143"/>
        <end position="317"/>
    </location>
</feature>
<evidence type="ECO:0000259" key="1">
    <source>
        <dbReference type="Pfam" id="PF04986"/>
    </source>
</evidence>
<name>A0A4P9VDU2_9GAMM</name>
<keyword evidence="4" id="KW-1185">Reference proteome</keyword>